<keyword evidence="4" id="KW-1185">Reference proteome</keyword>
<dbReference type="AlphaFoldDB" id="A0A5Q4ZKI1"/>
<dbReference type="PANTHER" id="PTHR21017">
    <property type="entry name" value="NIPSNAP-RELATED"/>
    <property type="match status" value="1"/>
</dbReference>
<evidence type="ECO:0000259" key="2">
    <source>
        <dbReference type="Pfam" id="PF07978"/>
    </source>
</evidence>
<name>A0A5Q4ZKI1_9BURK</name>
<comment type="similarity">
    <text evidence="1">Belongs to the NipSnap family.</text>
</comment>
<dbReference type="KEGG" id="pdio:PDMSB3_0979.1"/>
<proteinExistence type="inferred from homology"/>
<dbReference type="EMBL" id="LR699554">
    <property type="protein sequence ID" value="VVD32277.1"/>
    <property type="molecule type" value="Genomic_DNA"/>
</dbReference>
<dbReference type="InterPro" id="IPR012577">
    <property type="entry name" value="NIPSNAP"/>
</dbReference>
<evidence type="ECO:0000313" key="3">
    <source>
        <dbReference type="EMBL" id="VVD32277.1"/>
    </source>
</evidence>
<feature type="domain" description="NIPSNAP" evidence="2">
    <location>
        <begin position="3"/>
        <end position="103"/>
    </location>
</feature>
<reference evidence="3 4" key="1">
    <citation type="submission" date="2019-08" db="EMBL/GenBank/DDBJ databases">
        <authorList>
            <person name="Herpell B J."/>
        </authorList>
    </citation>
    <scope>NUCLEOTIDE SEQUENCE [LARGE SCALE GENOMIC DNA]</scope>
    <source>
        <strain evidence="4">Msb3</strain>
    </source>
</reference>
<accession>A0A5Q4ZKI1</accession>
<dbReference type="PANTHER" id="PTHR21017:SF17">
    <property type="entry name" value="PROTEIN NIPSNAP"/>
    <property type="match status" value="1"/>
</dbReference>
<dbReference type="Gene3D" id="3.30.70.100">
    <property type="match status" value="1"/>
</dbReference>
<dbReference type="SUPFAM" id="SSF54909">
    <property type="entry name" value="Dimeric alpha+beta barrel"/>
    <property type="match status" value="1"/>
</dbReference>
<dbReference type="InterPro" id="IPR011008">
    <property type="entry name" value="Dimeric_a/b-barrel"/>
</dbReference>
<organism evidence="3 4">
    <name type="scientific">Paraburkholderia dioscoreae</name>
    <dbReference type="NCBI Taxonomy" id="2604047"/>
    <lineage>
        <taxon>Bacteria</taxon>
        <taxon>Pseudomonadati</taxon>
        <taxon>Pseudomonadota</taxon>
        <taxon>Betaproteobacteria</taxon>
        <taxon>Burkholderiales</taxon>
        <taxon>Burkholderiaceae</taxon>
        <taxon>Paraburkholderia</taxon>
    </lineage>
</organism>
<dbReference type="Proteomes" id="UP000325811">
    <property type="component" value="Chromosome II"/>
</dbReference>
<dbReference type="InterPro" id="IPR051557">
    <property type="entry name" value="NipSnap_domain"/>
</dbReference>
<sequence length="118" mass="14090">MIVEERIYDLRPNGAREFAQHFEREGIAIQRPVLGRLIGYFYTDIGPLNQVVHLWGYEDLEDRARRRAILLAMPEWQEYVRKNIQPLLVRMQNKILLPMSFSPPLPPLWQPEDEHARR</sequence>
<dbReference type="SMR" id="A0A5Q4ZKI1"/>
<dbReference type="Pfam" id="PF07978">
    <property type="entry name" value="NIPSNAP"/>
    <property type="match status" value="1"/>
</dbReference>
<gene>
    <name evidence="3" type="ORF">PDMSB3_0979</name>
</gene>
<dbReference type="RefSeq" id="WP_007176646.1">
    <property type="nucleotide sequence ID" value="NZ_LR699554.1"/>
</dbReference>
<protein>
    <recommendedName>
        <fullName evidence="2">NIPSNAP domain-containing protein</fullName>
    </recommendedName>
</protein>
<evidence type="ECO:0000313" key="4">
    <source>
        <dbReference type="Proteomes" id="UP000325811"/>
    </source>
</evidence>
<evidence type="ECO:0000256" key="1">
    <source>
        <dbReference type="ARBA" id="ARBA00005291"/>
    </source>
</evidence>